<feature type="active site" description="Proton donor" evidence="8">
    <location>
        <position position="29"/>
    </location>
</feature>
<keyword evidence="3 8" id="KW-0436">Ligase</keyword>
<comment type="catalytic activity">
    <reaction evidence="7 8">
        <text>(R)-pantoate + beta-alanine + ATP = (R)-pantothenate + AMP + diphosphate + H(+)</text>
        <dbReference type="Rhea" id="RHEA:10912"/>
        <dbReference type="ChEBI" id="CHEBI:15378"/>
        <dbReference type="ChEBI" id="CHEBI:15980"/>
        <dbReference type="ChEBI" id="CHEBI:29032"/>
        <dbReference type="ChEBI" id="CHEBI:30616"/>
        <dbReference type="ChEBI" id="CHEBI:33019"/>
        <dbReference type="ChEBI" id="CHEBI:57966"/>
        <dbReference type="ChEBI" id="CHEBI:456215"/>
        <dbReference type="EC" id="6.3.2.1"/>
    </reaction>
</comment>
<gene>
    <name evidence="8" type="primary">panC</name>
    <name evidence="9" type="ORF">PHILAsVB114_06500</name>
</gene>
<feature type="binding site" evidence="8">
    <location>
        <position position="144"/>
    </location>
    <ligand>
        <name>(R)-pantoate</name>
        <dbReference type="ChEBI" id="CHEBI:15980"/>
    </ligand>
</feature>
<dbReference type="EMBL" id="CP016782">
    <property type="protein sequence ID" value="ASY28247.1"/>
    <property type="molecule type" value="Genomic_DNA"/>
</dbReference>
<evidence type="ECO:0000256" key="1">
    <source>
        <dbReference type="ARBA" id="ARBA00004990"/>
    </source>
</evidence>
<comment type="subcellular location">
    <subcellularLocation>
        <location evidence="8">Cytoplasm</location>
    </subcellularLocation>
</comment>
<evidence type="ECO:0000256" key="8">
    <source>
        <dbReference type="HAMAP-Rule" id="MF_00158"/>
    </source>
</evidence>
<evidence type="ECO:0000256" key="7">
    <source>
        <dbReference type="ARBA" id="ARBA00048258"/>
    </source>
</evidence>
<keyword evidence="6 8" id="KW-0067">ATP-binding</keyword>
<dbReference type="UniPathway" id="UPA00028">
    <property type="reaction ID" value="UER00005"/>
</dbReference>
<feature type="binding site" evidence="8">
    <location>
        <begin position="138"/>
        <end position="141"/>
    </location>
    <ligand>
        <name>ATP</name>
        <dbReference type="ChEBI" id="CHEBI:30616"/>
    </ligand>
</feature>
<feature type="binding site" evidence="8">
    <location>
        <position position="53"/>
    </location>
    <ligand>
        <name>(R)-pantoate</name>
        <dbReference type="ChEBI" id="CHEBI:15980"/>
    </ligand>
</feature>
<proteinExistence type="inferred from homology"/>
<evidence type="ECO:0000256" key="6">
    <source>
        <dbReference type="ARBA" id="ARBA00022840"/>
    </source>
</evidence>
<feature type="binding site" evidence="8">
    <location>
        <position position="163"/>
    </location>
    <ligand>
        <name>ATP</name>
        <dbReference type="ChEBI" id="CHEBI:30616"/>
    </ligand>
</feature>
<keyword evidence="10" id="KW-1185">Reference proteome</keyword>
<dbReference type="PANTHER" id="PTHR21299:SF1">
    <property type="entry name" value="PANTOATE--BETA-ALANINE LIGASE"/>
    <property type="match status" value="1"/>
</dbReference>
<protein>
    <recommendedName>
        <fullName evidence="8">Pantothenate synthetase</fullName>
        <shortName evidence="8">PS</shortName>
        <ecNumber evidence="8">6.3.2.1</ecNumber>
    </recommendedName>
    <alternativeName>
        <fullName evidence="8">Pantoate--beta-alanine ligase</fullName>
    </alternativeName>
    <alternativeName>
        <fullName evidence="8">Pantoate-activating enzyme</fullName>
    </alternativeName>
</protein>
<dbReference type="GO" id="GO:0005524">
    <property type="term" value="F:ATP binding"/>
    <property type="evidence" value="ECO:0007669"/>
    <property type="project" value="UniProtKB-KW"/>
</dbReference>
<feature type="binding site" evidence="8">
    <location>
        <begin position="22"/>
        <end position="29"/>
    </location>
    <ligand>
        <name>ATP</name>
        <dbReference type="ChEBI" id="CHEBI:30616"/>
    </ligand>
</feature>
<accession>A0A249LGW6</accession>
<dbReference type="AlphaFoldDB" id="A0A249LGW6"/>
<evidence type="ECO:0000313" key="9">
    <source>
        <dbReference type="EMBL" id="ASY28247.1"/>
    </source>
</evidence>
<dbReference type="Gene3D" id="3.40.50.620">
    <property type="entry name" value="HUPs"/>
    <property type="match status" value="1"/>
</dbReference>
<dbReference type="HAMAP" id="MF_00158">
    <property type="entry name" value="PanC"/>
    <property type="match status" value="1"/>
</dbReference>
<dbReference type="InterPro" id="IPR014729">
    <property type="entry name" value="Rossmann-like_a/b/a_fold"/>
</dbReference>
<dbReference type="KEGG" id="plim:PHILAsVB114_06500"/>
<evidence type="ECO:0000256" key="3">
    <source>
        <dbReference type="ARBA" id="ARBA00022598"/>
    </source>
</evidence>
<comment type="similarity">
    <text evidence="2 8">Belongs to the pantothenate synthetase family.</text>
</comment>
<comment type="subunit">
    <text evidence="8">Homodimer.</text>
</comment>
<evidence type="ECO:0000313" key="10">
    <source>
        <dbReference type="Proteomes" id="UP000217221"/>
    </source>
</evidence>
<evidence type="ECO:0000256" key="2">
    <source>
        <dbReference type="ARBA" id="ARBA00009256"/>
    </source>
</evidence>
<dbReference type="EC" id="6.3.2.1" evidence="8"/>
<evidence type="ECO:0000256" key="4">
    <source>
        <dbReference type="ARBA" id="ARBA00022655"/>
    </source>
</evidence>
<feature type="binding site" evidence="8">
    <location>
        <begin position="171"/>
        <end position="174"/>
    </location>
    <ligand>
        <name>ATP</name>
        <dbReference type="ChEBI" id="CHEBI:30616"/>
    </ligand>
</feature>
<dbReference type="GO" id="GO:0015940">
    <property type="term" value="P:pantothenate biosynthetic process"/>
    <property type="evidence" value="ECO:0007669"/>
    <property type="project" value="UniProtKB-UniRule"/>
</dbReference>
<dbReference type="OrthoDB" id="9773087at2"/>
<dbReference type="PANTHER" id="PTHR21299">
    <property type="entry name" value="CYTIDYLATE KINASE/PANTOATE-BETA-ALANINE LIGASE"/>
    <property type="match status" value="1"/>
</dbReference>
<dbReference type="Pfam" id="PF02569">
    <property type="entry name" value="Pantoate_ligase"/>
    <property type="match status" value="1"/>
</dbReference>
<dbReference type="InterPro" id="IPR042176">
    <property type="entry name" value="Pantoate_ligase_C"/>
</dbReference>
<evidence type="ECO:0000256" key="5">
    <source>
        <dbReference type="ARBA" id="ARBA00022741"/>
    </source>
</evidence>
<comment type="miscellaneous">
    <text evidence="8">The reaction proceeds by a bi uni uni bi ping pong mechanism.</text>
</comment>
<reference evidence="9 10" key="1">
    <citation type="submission" date="2016-07" db="EMBL/GenBank/DDBJ databases">
        <title>High microdiversification within the ubiquitous acI lineage of Actinobacteria.</title>
        <authorList>
            <person name="Neuenschwander S.M."/>
            <person name="Salcher M."/>
            <person name="Ghai R."/>
            <person name="Pernthaler J."/>
        </authorList>
    </citation>
    <scope>NUCLEOTIDE SEQUENCE [LARGE SCALE GENOMIC DNA]</scope>
    <source>
        <strain evidence="9">MMS-VB-114</strain>
    </source>
</reference>
<dbReference type="GO" id="GO:0004592">
    <property type="term" value="F:pantoate-beta-alanine ligase activity"/>
    <property type="evidence" value="ECO:0007669"/>
    <property type="project" value="UniProtKB-UniRule"/>
</dbReference>
<dbReference type="RefSeq" id="WP_095698555.1">
    <property type="nucleotide sequence ID" value="NZ_CP016782.1"/>
</dbReference>
<sequence>MKIAVSATELTVDGACAFVPTMGALHAGHASLIKKAREYSDRVVVSIFINPLQFENKDDLAKYPRTPEFDIELAASAGATDLWLPNVDEIYPGEVTKISAGALGDIYEGVKRPGHFDGVLTVVNRLFGLVKPTWAIFGEKDFQQITLIKSMKSDVQIIGAPTVRDADGLALSSRNVRVSDRNAALVIYQALRAAANEKSIDGARSVMAEVLSSEGSFTLDYAEIINENNFEKAQQSDANKRAIIAGWVNGIRLIDNMPMNGGAQ</sequence>
<feature type="binding site" evidence="8">
    <location>
        <position position="53"/>
    </location>
    <ligand>
        <name>beta-alanine</name>
        <dbReference type="ChEBI" id="CHEBI:57966"/>
    </ligand>
</feature>
<dbReference type="NCBIfam" id="TIGR00125">
    <property type="entry name" value="cyt_tran_rel"/>
    <property type="match status" value="1"/>
</dbReference>
<keyword evidence="5 8" id="KW-0547">Nucleotide-binding</keyword>
<keyword evidence="8" id="KW-0963">Cytoplasm</keyword>
<dbReference type="GO" id="GO:0005829">
    <property type="term" value="C:cytosol"/>
    <property type="evidence" value="ECO:0007669"/>
    <property type="project" value="TreeGrafter"/>
</dbReference>
<organism evidence="9 10">
    <name type="scientific">Candidatus Planktophila limnetica</name>
    <dbReference type="NCBI Taxonomy" id="573600"/>
    <lineage>
        <taxon>Bacteria</taxon>
        <taxon>Bacillati</taxon>
        <taxon>Actinomycetota</taxon>
        <taxon>Actinomycetes</taxon>
        <taxon>Candidatus Nanopelagicales</taxon>
        <taxon>Candidatus Nanopelagicaceae</taxon>
        <taxon>Candidatus Planktophila</taxon>
    </lineage>
</organism>
<comment type="function">
    <text evidence="8">Catalyzes the condensation of pantoate with beta-alanine in an ATP-dependent reaction via a pantoyl-adenylate intermediate.</text>
</comment>
<dbReference type="NCBIfam" id="TIGR00018">
    <property type="entry name" value="panC"/>
    <property type="match status" value="1"/>
</dbReference>
<keyword evidence="4 8" id="KW-0566">Pantothenate biosynthesis</keyword>
<dbReference type="Proteomes" id="UP000217221">
    <property type="component" value="Chromosome"/>
</dbReference>
<dbReference type="Gene3D" id="3.30.1300.10">
    <property type="entry name" value="Pantoate-beta-alanine ligase, C-terminal domain"/>
    <property type="match status" value="1"/>
</dbReference>
<comment type="pathway">
    <text evidence="1 8">Cofactor biosynthesis; (R)-pantothenate biosynthesis; (R)-pantothenate from (R)-pantoate and beta-alanine: step 1/1.</text>
</comment>
<dbReference type="InterPro" id="IPR003721">
    <property type="entry name" value="Pantoate_ligase"/>
</dbReference>
<dbReference type="SUPFAM" id="SSF52374">
    <property type="entry name" value="Nucleotidylyl transferase"/>
    <property type="match status" value="1"/>
</dbReference>
<dbReference type="InterPro" id="IPR004821">
    <property type="entry name" value="Cyt_trans-like"/>
</dbReference>
<name>A0A249LGW6_9ACTN</name>